<gene>
    <name evidence="2" type="primary">yedF</name>
    <name evidence="1" type="ORF">AMOL_1007</name>
    <name evidence="2" type="ORF">CPU12_00155</name>
</gene>
<evidence type="ECO:0000313" key="1">
    <source>
        <dbReference type="EMBL" id="AXX91996.1"/>
    </source>
</evidence>
<dbReference type="EMBL" id="CP032098">
    <property type="protein sequence ID" value="AXX91996.1"/>
    <property type="molecule type" value="Genomic_DNA"/>
</dbReference>
<keyword evidence="2" id="KW-0808">Transferase</keyword>
<protein>
    <submittedName>
        <fullName evidence="1 2">Selenium metabolism protein</fullName>
    </submittedName>
</protein>
<accession>A0A2G1DL77</accession>
<dbReference type="InterPro" id="IPR019870">
    <property type="entry name" value="Se_metab_YedF"/>
</dbReference>
<dbReference type="KEGG" id="amol:AMOL_1007"/>
<name>A0A2G1DL77_9BACT</name>
<dbReference type="Proteomes" id="UP000221222">
    <property type="component" value="Unassembled WGS sequence"/>
</dbReference>
<keyword evidence="3" id="KW-1185">Reference proteome</keyword>
<proteinExistence type="predicted"/>
<dbReference type="InterPro" id="IPR027396">
    <property type="entry name" value="DsrEFH-like"/>
</dbReference>
<evidence type="ECO:0000313" key="2">
    <source>
        <dbReference type="EMBL" id="PHO19229.1"/>
    </source>
</evidence>
<reference evidence="2 3" key="1">
    <citation type="submission" date="2017-09" db="EMBL/GenBank/DDBJ databases">
        <title>Arcobacter canalis sp. nov., a new species isolated from a water canal contaminated with urban sewage.</title>
        <authorList>
            <person name="Perez-Cataluna A."/>
            <person name="Salas-Masso N."/>
            <person name="Figueras M.J."/>
        </authorList>
    </citation>
    <scope>NUCLEOTIDE SEQUENCE [LARGE SCALE GENOMIC DNA]</scope>
    <source>
        <strain evidence="2 3">F98-3</strain>
    </source>
</reference>
<dbReference type="SUPFAM" id="SSF75169">
    <property type="entry name" value="DsrEFH-like"/>
    <property type="match status" value="1"/>
</dbReference>
<dbReference type="Proteomes" id="UP000262712">
    <property type="component" value="Chromosome"/>
</dbReference>
<organism evidence="2 3">
    <name type="scientific">Malaciobacter molluscorum LMG 25693</name>
    <dbReference type="NCBI Taxonomy" id="870501"/>
    <lineage>
        <taxon>Bacteria</taxon>
        <taxon>Pseudomonadati</taxon>
        <taxon>Campylobacterota</taxon>
        <taxon>Epsilonproteobacteria</taxon>
        <taxon>Campylobacterales</taxon>
        <taxon>Arcobacteraceae</taxon>
        <taxon>Malaciobacter</taxon>
    </lineage>
</organism>
<dbReference type="GO" id="GO:0016740">
    <property type="term" value="F:transferase activity"/>
    <property type="evidence" value="ECO:0007669"/>
    <property type="project" value="UniProtKB-KW"/>
</dbReference>
<sequence length="114" mass="12432">MQNTLNKTVFIKSDKIGEGELGLMLTKGFLTAMSQQENLPEQIILVNSAILLATANENDEVLAILKDLEKKGVEIYSCGTCLDFYVKRDDLKVGKAGNANDIINALLNTNTVSL</sequence>
<dbReference type="AlphaFoldDB" id="A0A2G1DL77"/>
<dbReference type="NCBIfam" id="TIGR03527">
    <property type="entry name" value="selenium_YedF"/>
    <property type="match status" value="1"/>
</dbReference>
<evidence type="ECO:0000313" key="4">
    <source>
        <dbReference type="Proteomes" id="UP000262712"/>
    </source>
</evidence>
<dbReference type="EMBL" id="NXFY01000001">
    <property type="protein sequence ID" value="PHO19229.1"/>
    <property type="molecule type" value="Genomic_DNA"/>
</dbReference>
<evidence type="ECO:0000313" key="3">
    <source>
        <dbReference type="Proteomes" id="UP000221222"/>
    </source>
</evidence>
<reference evidence="1 4" key="2">
    <citation type="submission" date="2018-08" db="EMBL/GenBank/DDBJ databases">
        <title>Complete genome of the Arcobacter molluscorum type strain LMG 25693.</title>
        <authorList>
            <person name="Miller W.G."/>
            <person name="Yee E."/>
            <person name="Bono J.L."/>
        </authorList>
    </citation>
    <scope>NUCLEOTIDE SEQUENCE [LARGE SCALE GENOMIC DNA]</scope>
    <source>
        <strain evidence="1 4">CECT 7696</strain>
    </source>
</reference>